<evidence type="ECO:0000256" key="5">
    <source>
        <dbReference type="ARBA" id="ARBA00022741"/>
    </source>
</evidence>
<dbReference type="RefSeq" id="WP_040010153.1">
    <property type="nucleotide sequence ID" value="NZ_CP009574.1"/>
</dbReference>
<evidence type="ECO:0000256" key="7">
    <source>
        <dbReference type="ARBA" id="ARBA00048819"/>
    </source>
</evidence>
<dbReference type="HOGENOM" id="CLU_020728_3_0_6"/>
<evidence type="ECO:0000256" key="4">
    <source>
        <dbReference type="ARBA" id="ARBA00022684"/>
    </source>
</evidence>
<evidence type="ECO:0000313" key="11">
    <source>
        <dbReference type="EMBL" id="AIT09855.1"/>
    </source>
</evidence>
<evidence type="ECO:0000256" key="8">
    <source>
        <dbReference type="HAMAP-Rule" id="MF_00578"/>
    </source>
</evidence>
<dbReference type="UniPathway" id="UPA00142">
    <property type="reaction ID" value="UER00209"/>
</dbReference>
<protein>
    <recommendedName>
        <fullName evidence="8">Glutamate--cysteine ligase</fullName>
        <ecNumber evidence="8">6.3.2.2</ecNumber>
    </recommendedName>
    <alternativeName>
        <fullName evidence="8">Gamma-ECS</fullName>
        <shortName evidence="8">GCS</shortName>
    </alternativeName>
    <alternativeName>
        <fullName evidence="8">Gamma-glutamylcysteine synthetase</fullName>
    </alternativeName>
</protein>
<accession>A0A097EQK8</accession>
<dbReference type="PANTHER" id="PTHR38761">
    <property type="entry name" value="GLUTAMATE--CYSTEINE LIGASE"/>
    <property type="match status" value="1"/>
</dbReference>
<dbReference type="OrthoDB" id="9803907at2"/>
<keyword evidence="6 8" id="KW-0067">ATP-binding</keyword>
<dbReference type="InterPro" id="IPR006334">
    <property type="entry name" value="Glut_cys_ligase"/>
</dbReference>
<evidence type="ECO:0000313" key="12">
    <source>
        <dbReference type="Proteomes" id="UP000029672"/>
    </source>
</evidence>
<organism evidence="11 12">
    <name type="scientific">Candidatus Francisella endociliophora</name>
    <dbReference type="NCBI Taxonomy" id="653937"/>
    <lineage>
        <taxon>Bacteria</taxon>
        <taxon>Pseudomonadati</taxon>
        <taxon>Pseudomonadota</taxon>
        <taxon>Gammaproteobacteria</taxon>
        <taxon>Thiotrichales</taxon>
        <taxon>Francisellaceae</taxon>
        <taxon>Francisella</taxon>
    </lineage>
</organism>
<feature type="domain" description="Glutamate--cysteine ligase" evidence="10">
    <location>
        <begin position="9"/>
        <end position="361"/>
    </location>
</feature>
<name>A0A097EQK8_9GAMM</name>
<dbReference type="NCBIfam" id="TIGR01434">
    <property type="entry name" value="glu_cys_ligase"/>
    <property type="match status" value="1"/>
</dbReference>
<dbReference type="EMBL" id="CP009574">
    <property type="protein sequence ID" value="AIT09855.1"/>
    <property type="molecule type" value="Genomic_DNA"/>
</dbReference>
<keyword evidence="3 8" id="KW-0436">Ligase</keyword>
<dbReference type="KEGG" id="frf:LO80_07635"/>
<evidence type="ECO:0000256" key="9">
    <source>
        <dbReference type="RuleBase" id="RU004391"/>
    </source>
</evidence>
<dbReference type="AlphaFoldDB" id="A0A097EQK8"/>
<evidence type="ECO:0000259" key="10">
    <source>
        <dbReference type="Pfam" id="PF04262"/>
    </source>
</evidence>
<dbReference type="Proteomes" id="UP000029672">
    <property type="component" value="Chromosome"/>
</dbReference>
<dbReference type="GO" id="GO:0046872">
    <property type="term" value="F:metal ion binding"/>
    <property type="evidence" value="ECO:0007669"/>
    <property type="project" value="TreeGrafter"/>
</dbReference>
<dbReference type="GO" id="GO:0004357">
    <property type="term" value="F:glutamate-cysteine ligase activity"/>
    <property type="evidence" value="ECO:0007669"/>
    <property type="project" value="UniProtKB-UniRule"/>
</dbReference>
<evidence type="ECO:0000256" key="3">
    <source>
        <dbReference type="ARBA" id="ARBA00022598"/>
    </source>
</evidence>
<sequence length="501" mass="56572">MSDFKNIKNLRGVERETLRVTKNGSLAKSQHPQNLGHKLTNDSITVDFSESLLELITKPHSSIDGAFEELSNLSAFTLKNMSDDEIILNTSMPLSASESEIQEANFGSSNSGRMKQVYRKGLSARYGKIMQIIAGIHYNFSFDKELIQAKANKENVTTSDVYFGVINNYFEFMWLLPYLFGASPICAKTSVKNKPAYLEDLDDEFYVGKYATSLRMSDLGYTSPAQKDLAISYNDVKSYVKDLVQASDEKFADYEAIGLYNAKGERIQLNESILQIENEYYSAVRPKQIAKRCERPACALYNRGVEYIEVRVLDVDPFVANGISKSTALFVEVMLMTCLEEKSVRYSKNVIKQAKQNLTAVAIDGRNPERKLHKLDNRDEVLLKDYALELFEKVEATAKKMPPEYLEAVLNEKQKVLDISKTPAAKIVEIAKQEGYKNFALEVSKKVSQELRSYQISSEIKSKLQNQVANSVAAEKELATNDNISLDEYINMYYQSSKGCC</sequence>
<dbReference type="SUPFAM" id="SSF55931">
    <property type="entry name" value="Glutamine synthetase/guanido kinase"/>
    <property type="match status" value="1"/>
</dbReference>
<comment type="pathway">
    <text evidence="1 8 9">Sulfur metabolism; glutathione biosynthesis; glutathione from L-cysteine and L-glutamate: step 1/2.</text>
</comment>
<evidence type="ECO:0000256" key="6">
    <source>
        <dbReference type="ARBA" id="ARBA00022840"/>
    </source>
</evidence>
<keyword evidence="5 8" id="KW-0547">Nucleotide-binding</keyword>
<dbReference type="InterPro" id="IPR007370">
    <property type="entry name" value="Glu_cys_ligase"/>
</dbReference>
<dbReference type="HAMAP" id="MF_00578">
    <property type="entry name" value="Glu_cys_ligase"/>
    <property type="match status" value="1"/>
</dbReference>
<dbReference type="Pfam" id="PF04262">
    <property type="entry name" value="Glu_cys_ligase"/>
    <property type="match status" value="1"/>
</dbReference>
<dbReference type="GO" id="GO:0005829">
    <property type="term" value="C:cytosol"/>
    <property type="evidence" value="ECO:0007669"/>
    <property type="project" value="TreeGrafter"/>
</dbReference>
<dbReference type="GO" id="GO:0006750">
    <property type="term" value="P:glutathione biosynthetic process"/>
    <property type="evidence" value="ECO:0007669"/>
    <property type="project" value="UniProtKB-UniRule"/>
</dbReference>
<dbReference type="EC" id="6.3.2.2" evidence="8"/>
<dbReference type="InterPro" id="IPR014746">
    <property type="entry name" value="Gln_synth/guanido_kin_cat_dom"/>
</dbReference>
<keyword evidence="12" id="KW-1185">Reference proteome</keyword>
<dbReference type="PANTHER" id="PTHR38761:SF1">
    <property type="entry name" value="GLUTAMATE--CYSTEINE LIGASE"/>
    <property type="match status" value="1"/>
</dbReference>
<comment type="catalytic activity">
    <reaction evidence="7 8 9">
        <text>L-cysteine + L-glutamate + ATP = gamma-L-glutamyl-L-cysteine + ADP + phosphate + H(+)</text>
        <dbReference type="Rhea" id="RHEA:13285"/>
        <dbReference type="ChEBI" id="CHEBI:15378"/>
        <dbReference type="ChEBI" id="CHEBI:29985"/>
        <dbReference type="ChEBI" id="CHEBI:30616"/>
        <dbReference type="ChEBI" id="CHEBI:35235"/>
        <dbReference type="ChEBI" id="CHEBI:43474"/>
        <dbReference type="ChEBI" id="CHEBI:58173"/>
        <dbReference type="ChEBI" id="CHEBI:456216"/>
        <dbReference type="EC" id="6.3.2.2"/>
    </reaction>
</comment>
<dbReference type="Gene3D" id="3.30.590.20">
    <property type="match status" value="1"/>
</dbReference>
<evidence type="ECO:0000256" key="1">
    <source>
        <dbReference type="ARBA" id="ARBA00005006"/>
    </source>
</evidence>
<keyword evidence="4 8" id="KW-0317">Glutathione biosynthesis</keyword>
<proteinExistence type="inferred from homology"/>
<gene>
    <name evidence="8" type="primary">gshA</name>
    <name evidence="11" type="ORF">LO80_07635</name>
</gene>
<reference evidence="11 12" key="1">
    <citation type="submission" date="2014-10" db="EMBL/GenBank/DDBJ databases">
        <title>Whole genome sequence of Francisella endociliophora strain FSC1006, isolated from a laboratory culture of the marine ciliate Euplotes raikovi.</title>
        <authorList>
            <person name="Granberg M."/>
            <person name="Backman S."/>
            <person name="Lundmark E."/>
            <person name="Nilsson E."/>
            <person name="Karlsson E."/>
            <person name="Thelaus J."/>
            <person name="Ohrman C."/>
            <person name="Larkeryd A."/>
            <person name="Stenberg P."/>
        </authorList>
    </citation>
    <scope>NUCLEOTIDE SEQUENCE [LARGE SCALE GENOMIC DNA]</scope>
    <source>
        <strain evidence="11 12">FSC1006</strain>
    </source>
</reference>
<dbReference type="STRING" id="1547445.LO80_07635"/>
<dbReference type="GO" id="GO:0005524">
    <property type="term" value="F:ATP binding"/>
    <property type="evidence" value="ECO:0007669"/>
    <property type="project" value="UniProtKB-KW"/>
</dbReference>
<evidence type="ECO:0000256" key="2">
    <source>
        <dbReference type="ARBA" id="ARBA00008772"/>
    </source>
</evidence>
<comment type="similarity">
    <text evidence="2 8">Belongs to the glutamate--cysteine ligase type 1 family. Type 1 subfamily.</text>
</comment>
<dbReference type="eggNOG" id="COG2918">
    <property type="taxonomic scope" value="Bacteria"/>
</dbReference>